<feature type="binding site" evidence="12">
    <location>
        <begin position="93"/>
        <end position="97"/>
    </location>
    <ligand>
        <name>substrate</name>
    </ligand>
</feature>
<gene>
    <name evidence="14" type="ORF">D0Y65_041907</name>
</gene>
<dbReference type="Pfam" id="PF00294">
    <property type="entry name" value="PfkB"/>
    <property type="match status" value="2"/>
</dbReference>
<comment type="similarity">
    <text evidence="1">Belongs to the carbohydrate kinase pfkB family.</text>
</comment>
<evidence type="ECO:0000313" key="14">
    <source>
        <dbReference type="EMBL" id="RZB66036.1"/>
    </source>
</evidence>
<feature type="binding site" evidence="12">
    <location>
        <position position="393"/>
    </location>
    <ligand>
        <name>K(+)</name>
        <dbReference type="ChEBI" id="CHEBI:29103"/>
    </ligand>
</feature>
<keyword evidence="8 12" id="KW-0067">ATP-binding</keyword>
<name>A0A445GXP6_GLYSO</name>
<keyword evidence="5 12" id="KW-0479">Metal-binding</keyword>
<dbReference type="GO" id="GO:0019303">
    <property type="term" value="P:D-ribose catabolic process"/>
    <property type="evidence" value="ECO:0007669"/>
    <property type="project" value="UniProtKB-UniRule"/>
</dbReference>
<evidence type="ECO:0000256" key="10">
    <source>
        <dbReference type="ARBA" id="ARBA00022958"/>
    </source>
</evidence>
<comment type="function">
    <text evidence="12">Catalyzes the phosphorylation of ribose at O-5 in a reaction requiring ATP and magnesium. The resulting D-ribose-5-phosphate can then be used either for sythesis of nucleotides, histidine, and tryptophan, or as a component of the pentose phosphate pathway.</text>
</comment>
<evidence type="ECO:0000256" key="5">
    <source>
        <dbReference type="ARBA" id="ARBA00022723"/>
    </source>
</evidence>
<dbReference type="GO" id="GO:0005634">
    <property type="term" value="C:nucleus"/>
    <property type="evidence" value="ECO:0007669"/>
    <property type="project" value="UniProtKB-SubCell"/>
</dbReference>
<dbReference type="GO" id="GO:0046872">
    <property type="term" value="F:metal ion binding"/>
    <property type="evidence" value="ECO:0007669"/>
    <property type="project" value="UniProtKB-KW"/>
</dbReference>
<dbReference type="InterPro" id="IPR029056">
    <property type="entry name" value="Ribokinase-like"/>
</dbReference>
<keyword evidence="11 12" id="KW-0119">Carbohydrate metabolism</keyword>
<proteinExistence type="inferred from homology"/>
<keyword evidence="9 12" id="KW-0460">Magnesium</keyword>
<sequence length="416" mass="44065">MSIGTTLSTTPHHSFHSNTRTSLLNTVSPIQFLSFRNHTHNLRVLCFSSNPSQQPPPVVVVGSANADIYVEIDRLPHEGETLAAKSGQTLAGGKGANQATCSAKLSYPTYFVGQVGDDAYGTLLSDALRGGGVRLDSLTVVASAPTGHAVVMLQSNGQNSIIIIGGANMSCWPSTLPRQHLDLVAQAGIVLLQREIPDAVNVQVAQAARNAGVPVVMDAGGMDGPIPPQLLKFVDILSPNETELARLTGRPTGSFEEIAQAALKCHELMASTVSMQNEMAIILMFIRDSSTELSCILISESDTSGYLVLTAFIWWHYLLNKGVKQVLVKLGEKGSALFVEGEKPIQQPAILAKTVVDTTGAGDTFTAAFAVALVEGKSKKECLRFAAAAACLCVQVKGASPSMPDRKSVLDLLNCQ</sequence>
<dbReference type="InterPro" id="IPR011877">
    <property type="entry name" value="Ribokinase"/>
</dbReference>
<feature type="binding site" evidence="12">
    <location>
        <begin position="329"/>
        <end position="334"/>
    </location>
    <ligand>
        <name>ATP</name>
        <dbReference type="ChEBI" id="CHEBI:30616"/>
    </ligand>
</feature>
<evidence type="ECO:0000256" key="2">
    <source>
        <dbReference type="ARBA" id="ARBA00012035"/>
    </source>
</evidence>
<dbReference type="PROSITE" id="PS00583">
    <property type="entry name" value="PFKB_KINASES_1"/>
    <property type="match status" value="1"/>
</dbReference>
<dbReference type="GO" id="GO:0004747">
    <property type="term" value="F:ribokinase activity"/>
    <property type="evidence" value="ECO:0007669"/>
    <property type="project" value="UniProtKB-UniRule"/>
</dbReference>
<reference evidence="14 15" key="1">
    <citation type="submission" date="2018-09" db="EMBL/GenBank/DDBJ databases">
        <title>A high-quality reference genome of wild soybean provides a powerful tool to mine soybean genomes.</title>
        <authorList>
            <person name="Xie M."/>
            <person name="Chung C.Y.L."/>
            <person name="Li M.-W."/>
            <person name="Wong F.-L."/>
            <person name="Chan T.-F."/>
            <person name="Lam H.-M."/>
        </authorList>
    </citation>
    <scope>NUCLEOTIDE SEQUENCE [LARGE SCALE GENOMIC DNA]</scope>
    <source>
        <strain evidence="15">cv. W05</strain>
        <tissue evidence="14">Hypocotyl of etiolated seedlings</tissue>
    </source>
</reference>
<dbReference type="HAMAP" id="MF_01987">
    <property type="entry name" value="Ribokinase"/>
    <property type="match status" value="1"/>
</dbReference>
<feature type="binding site" evidence="12">
    <location>
        <begin position="65"/>
        <end position="67"/>
    </location>
    <ligand>
        <name>substrate</name>
    </ligand>
</feature>
<dbReference type="SUPFAM" id="SSF53613">
    <property type="entry name" value="Ribokinase-like"/>
    <property type="match status" value="1"/>
</dbReference>
<comment type="activity regulation">
    <text evidence="12">Activated by a monovalent cation that binds near, but not in, the active site. The most likely occupant of the site in vivo is potassium. Ion binding induces a conformational change that may alter substrate affinity.</text>
</comment>
<feature type="binding site" evidence="12">
    <location>
        <position position="398"/>
    </location>
    <ligand>
        <name>K(+)</name>
        <dbReference type="ChEBI" id="CHEBI:29103"/>
    </ligand>
</feature>
<comment type="subcellular location">
    <subcellularLocation>
        <location evidence="12">Cytoplasm</location>
    </subcellularLocation>
    <subcellularLocation>
        <location evidence="12">Nucleus</location>
    </subcellularLocation>
</comment>
<feature type="binding site" evidence="12">
    <location>
        <position position="240"/>
    </location>
    <ligand>
        <name>ATP</name>
        <dbReference type="ChEBI" id="CHEBI:30616"/>
    </ligand>
</feature>
<keyword evidence="12" id="KW-0963">Cytoplasm</keyword>
<dbReference type="PRINTS" id="PR00990">
    <property type="entry name" value="RIBOKINASE"/>
</dbReference>
<dbReference type="AlphaFoldDB" id="A0A445GXP6"/>
<feature type="binding site" evidence="12">
    <location>
        <position position="363"/>
    </location>
    <ligand>
        <name>substrate</name>
    </ligand>
</feature>
<keyword evidence="4 12" id="KW-0808">Transferase</keyword>
<feature type="binding site" evidence="12">
    <location>
        <position position="359"/>
    </location>
    <ligand>
        <name>K(+)</name>
        <dbReference type="ChEBI" id="CHEBI:29103"/>
    </ligand>
</feature>
<evidence type="ECO:0000256" key="3">
    <source>
        <dbReference type="ARBA" id="ARBA00016943"/>
    </source>
</evidence>
<evidence type="ECO:0000256" key="1">
    <source>
        <dbReference type="ARBA" id="ARBA00005380"/>
    </source>
</evidence>
<dbReference type="Proteomes" id="UP000289340">
    <property type="component" value="Chromosome 15"/>
</dbReference>
<evidence type="ECO:0000256" key="4">
    <source>
        <dbReference type="ARBA" id="ARBA00022679"/>
    </source>
</evidence>
<dbReference type="UniPathway" id="UPA00916">
    <property type="reaction ID" value="UER00889"/>
</dbReference>
<comment type="caution">
    <text evidence="12">Lacks conserved residue(s) required for the propagation of feature annotation.</text>
</comment>
<comment type="cofactor">
    <cofactor evidence="12">
        <name>Mg(2+)</name>
        <dbReference type="ChEBI" id="CHEBI:18420"/>
    </cofactor>
    <text evidence="12">Requires a divalent cation, most likely magnesium in vivo, as an electrophilic catalyst to aid phosphoryl group transfer. It is the chelate of the metal and the nucleotide that is the actual substrate.</text>
</comment>
<feature type="binding site" evidence="12">
    <location>
        <position position="195"/>
    </location>
    <ligand>
        <name>substrate</name>
    </ligand>
</feature>
<comment type="caution">
    <text evidence="14">The sequence shown here is derived from an EMBL/GenBank/DDBJ whole genome shotgun (WGS) entry which is preliminary data.</text>
</comment>
<comment type="catalytic activity">
    <reaction evidence="12">
        <text>D-ribose + ATP = D-ribose 5-phosphate + ADP + H(+)</text>
        <dbReference type="Rhea" id="RHEA:13697"/>
        <dbReference type="ChEBI" id="CHEBI:15378"/>
        <dbReference type="ChEBI" id="CHEBI:30616"/>
        <dbReference type="ChEBI" id="CHEBI:47013"/>
        <dbReference type="ChEBI" id="CHEBI:78346"/>
        <dbReference type="ChEBI" id="CHEBI:456216"/>
        <dbReference type="EC" id="2.7.1.15"/>
    </reaction>
</comment>
<evidence type="ECO:0000256" key="9">
    <source>
        <dbReference type="ARBA" id="ARBA00022842"/>
    </source>
</evidence>
<evidence type="ECO:0000256" key="12">
    <source>
        <dbReference type="HAMAP-Rule" id="MF_03215"/>
    </source>
</evidence>
<evidence type="ECO:0000313" key="15">
    <source>
        <dbReference type="Proteomes" id="UP000289340"/>
    </source>
</evidence>
<feature type="binding site" evidence="12">
    <location>
        <position position="402"/>
    </location>
    <ligand>
        <name>K(+)</name>
        <dbReference type="ChEBI" id="CHEBI:29103"/>
    </ligand>
</feature>
<feature type="binding site" evidence="12">
    <location>
        <position position="357"/>
    </location>
    <ligand>
        <name>K(+)</name>
        <dbReference type="ChEBI" id="CHEBI:29103"/>
    </ligand>
</feature>
<feature type="binding site" evidence="12">
    <location>
        <begin position="362"/>
        <end position="363"/>
    </location>
    <ligand>
        <name>ATP</name>
        <dbReference type="ChEBI" id="CHEBI:30616"/>
    </ligand>
</feature>
<evidence type="ECO:0000256" key="7">
    <source>
        <dbReference type="ARBA" id="ARBA00022777"/>
    </source>
</evidence>
<feature type="domain" description="Carbohydrate kinase PfkB" evidence="13">
    <location>
        <begin position="317"/>
        <end position="405"/>
    </location>
</feature>
<dbReference type="PANTHER" id="PTHR10584:SF166">
    <property type="entry name" value="RIBOKINASE"/>
    <property type="match status" value="1"/>
</dbReference>
<evidence type="ECO:0000256" key="6">
    <source>
        <dbReference type="ARBA" id="ARBA00022741"/>
    </source>
</evidence>
<feature type="binding site" evidence="12">
    <location>
        <position position="396"/>
    </location>
    <ligand>
        <name>K(+)</name>
        <dbReference type="ChEBI" id="CHEBI:29103"/>
    </ligand>
</feature>
<dbReference type="InterPro" id="IPR011611">
    <property type="entry name" value="PfkB_dom"/>
</dbReference>
<evidence type="ECO:0000259" key="13">
    <source>
        <dbReference type="Pfam" id="PF00294"/>
    </source>
</evidence>
<dbReference type="PANTHER" id="PTHR10584">
    <property type="entry name" value="SUGAR KINASE"/>
    <property type="match status" value="1"/>
</dbReference>
<feature type="domain" description="Carbohydrate kinase PfkB" evidence="13">
    <location>
        <begin position="58"/>
        <end position="273"/>
    </location>
</feature>
<comment type="pathway">
    <text evidence="12">Carbohydrate metabolism; D-ribose degradation; D-ribose 5-phosphate from beta-D-ribopyranose: step 2/2.</text>
</comment>
<dbReference type="Gene3D" id="3.40.1190.20">
    <property type="match status" value="2"/>
</dbReference>
<feature type="active site" description="Proton acceptor" evidence="12">
    <location>
        <position position="363"/>
    </location>
</feature>
<dbReference type="PROSITE" id="PS00584">
    <property type="entry name" value="PFKB_KINASES_2"/>
    <property type="match status" value="1"/>
</dbReference>
<dbReference type="EC" id="2.7.1.15" evidence="2 12"/>
<dbReference type="InterPro" id="IPR002139">
    <property type="entry name" value="Ribo/fructo_kinase"/>
</dbReference>
<dbReference type="EMBL" id="QZWG01000015">
    <property type="protein sequence ID" value="RZB66036.1"/>
    <property type="molecule type" value="Genomic_DNA"/>
</dbReference>
<dbReference type="InterPro" id="IPR002173">
    <property type="entry name" value="Carboh/pur_kinase_PfkB_CS"/>
</dbReference>
<organism evidence="14 15">
    <name type="scientific">Glycine soja</name>
    <name type="common">Wild soybean</name>
    <dbReference type="NCBI Taxonomy" id="3848"/>
    <lineage>
        <taxon>Eukaryota</taxon>
        <taxon>Viridiplantae</taxon>
        <taxon>Streptophyta</taxon>
        <taxon>Embryophyta</taxon>
        <taxon>Tracheophyta</taxon>
        <taxon>Spermatophyta</taxon>
        <taxon>Magnoliopsida</taxon>
        <taxon>eudicotyledons</taxon>
        <taxon>Gunneridae</taxon>
        <taxon>Pentapetalae</taxon>
        <taxon>rosids</taxon>
        <taxon>fabids</taxon>
        <taxon>Fabales</taxon>
        <taxon>Fabaceae</taxon>
        <taxon>Papilionoideae</taxon>
        <taxon>50 kb inversion clade</taxon>
        <taxon>NPAAA clade</taxon>
        <taxon>indigoferoid/millettioid clade</taxon>
        <taxon>Phaseoleae</taxon>
        <taxon>Glycine</taxon>
        <taxon>Glycine subgen. Soja</taxon>
    </lineage>
</organism>
<keyword evidence="10 12" id="KW-0630">Potassium</keyword>
<comment type="similarity">
    <text evidence="12">Belongs to the carbohydrate kinase PfkB family. Ribokinase subfamily.</text>
</comment>
<evidence type="ECO:0000256" key="8">
    <source>
        <dbReference type="ARBA" id="ARBA00022840"/>
    </source>
</evidence>
<accession>A0A445GXP6</accession>
<dbReference type="GO" id="GO:0005737">
    <property type="term" value="C:cytoplasm"/>
    <property type="evidence" value="ECO:0007669"/>
    <property type="project" value="UniProtKB-SubCell"/>
</dbReference>
<evidence type="ECO:0000256" key="11">
    <source>
        <dbReference type="ARBA" id="ARBA00023277"/>
    </source>
</evidence>
<keyword evidence="6 12" id="KW-0547">Nucleotide-binding</keyword>
<keyword evidence="12" id="KW-0539">Nucleus</keyword>
<dbReference type="GO" id="GO:0005524">
    <property type="term" value="F:ATP binding"/>
    <property type="evidence" value="ECO:0007669"/>
    <property type="project" value="UniProtKB-UniRule"/>
</dbReference>
<dbReference type="CDD" id="cd01174">
    <property type="entry name" value="ribokinase"/>
    <property type="match status" value="1"/>
</dbReference>
<keyword evidence="7 12" id="KW-0418">Kinase</keyword>
<protein>
    <recommendedName>
        <fullName evidence="3 12">Ribokinase</fullName>
        <shortName evidence="12">RK</shortName>
        <ecNumber evidence="2 12">2.7.1.15</ecNumber>
    </recommendedName>
</protein>
<comment type="subunit">
    <text evidence="12">Homodimer.</text>
</comment>
<keyword evidence="15" id="KW-1185">Reference proteome</keyword>